<keyword evidence="12" id="KW-0961">Cell wall biogenesis/degradation</keyword>
<dbReference type="Pfam" id="PF08245">
    <property type="entry name" value="Mur_ligase_M"/>
    <property type="match status" value="1"/>
</dbReference>
<keyword evidence="4" id="KW-0963">Cytoplasm</keyword>
<reference evidence="19" key="1">
    <citation type="journal article" date="2016" name="Front. Microbiol.">
        <title>Complete Genome Sequence of Clostridium estertheticum DSM 8809, a Microbe Identified in Spoiled Vacuum Packed Beef.</title>
        <authorList>
            <person name="Yu Z."/>
            <person name="Gunn L."/>
            <person name="Brennan E."/>
            <person name="Reid R."/>
            <person name="Wall P.G."/>
            <person name="Gaora O.P."/>
            <person name="Hurley D."/>
            <person name="Bolton D."/>
            <person name="Fanning S."/>
        </authorList>
    </citation>
    <scope>NUCLEOTIDE SEQUENCE [LARGE SCALE GENOMIC DNA]</scope>
    <source>
        <strain evidence="19">DSM 8809</strain>
    </source>
</reference>
<evidence type="ECO:0000256" key="2">
    <source>
        <dbReference type="ARBA" id="ARBA00004752"/>
    </source>
</evidence>
<dbReference type="OrthoDB" id="9804126at2"/>
<dbReference type="InterPro" id="IPR005758">
    <property type="entry name" value="UDP-N-AcMur_Ala_ligase_MurC"/>
</dbReference>
<dbReference type="SUPFAM" id="SSF53244">
    <property type="entry name" value="MurD-like peptide ligases, peptide-binding domain"/>
    <property type="match status" value="1"/>
</dbReference>
<comment type="pathway">
    <text evidence="2">Cell wall biogenesis; peptidoglycan biosynthesis.</text>
</comment>
<dbReference type="Pfam" id="PF02875">
    <property type="entry name" value="Mur_ligase_C"/>
    <property type="match status" value="1"/>
</dbReference>
<dbReference type="InterPro" id="IPR013221">
    <property type="entry name" value="Mur_ligase_cen"/>
</dbReference>
<evidence type="ECO:0000256" key="9">
    <source>
        <dbReference type="ARBA" id="ARBA00022960"/>
    </source>
</evidence>
<evidence type="ECO:0000256" key="5">
    <source>
        <dbReference type="ARBA" id="ARBA00022598"/>
    </source>
</evidence>
<dbReference type="PANTHER" id="PTHR43445:SF3">
    <property type="entry name" value="UDP-N-ACETYLMURAMATE--L-ALANINE LIGASE"/>
    <property type="match status" value="1"/>
</dbReference>
<keyword evidence="7" id="KW-0547">Nucleotide-binding</keyword>
<dbReference type="InterPro" id="IPR004101">
    <property type="entry name" value="Mur_ligase_C"/>
</dbReference>
<name>A0A1J0GKC8_9CLOT</name>
<keyword evidence="10" id="KW-0573">Peptidoglycan synthesis</keyword>
<dbReference type="EMBL" id="CP015756">
    <property type="protein sequence ID" value="APC41392.1"/>
    <property type="molecule type" value="Genomic_DNA"/>
</dbReference>
<dbReference type="GO" id="GO:0009252">
    <property type="term" value="P:peptidoglycan biosynthetic process"/>
    <property type="evidence" value="ECO:0007669"/>
    <property type="project" value="UniProtKB-UniRule"/>
</dbReference>
<feature type="domain" description="Mur ligase N-terminal catalytic" evidence="15">
    <location>
        <begin position="6"/>
        <end position="93"/>
    </location>
</feature>
<feature type="domain" description="Mur ligase C-terminal" evidence="16">
    <location>
        <begin position="326"/>
        <end position="456"/>
    </location>
</feature>
<dbReference type="GO" id="GO:0008763">
    <property type="term" value="F:UDP-N-acetylmuramate-L-alanine ligase activity"/>
    <property type="evidence" value="ECO:0007669"/>
    <property type="project" value="UniProtKB-UniRule"/>
</dbReference>
<sequence length="477" mass="53620">MDNKKKVHFMGICGSGAAPIAVIAKNMGFDVSGCDLNMSAYYNDALVKNSIEIFKGHDLNHIENVDILAISPAILDISPNHPEIVEAKKRGILMTWQEFSAKYVQNEKYVISISGTHGKSTTTILMGLVLENGGLDPIVEAGTTFKNWGGGYRLGKSMYFVCEADEFNNNFLNYNPSIAIINNIKMDHPEFFKDINEVKDSFKNFIKKLKGSKILIVNEDSAAIGEILYELKNWLKTEGVKVIGYYINNKLEFPFNTEYRVKLNSNTPEYSSFKVISEDKENNFKIGLIGQHNVQNSLGVLIAALELGVDIDIIKNSFENFKGIGRRLELIANIDEIKVFDDFAHHPTAVAITLDSIRLSYPGKKVFAIFEPRQLSRTKLFFHEFATALKKADRVIITRPFLGREANKNLEPVDLDMLSDEIGINKAEYIENFDKICEKILSEAKNGDIIIVFGAGESYKLSRKIIELLNQKHGLVK</sequence>
<dbReference type="UniPathway" id="UPA00219"/>
<dbReference type="PANTHER" id="PTHR43445">
    <property type="entry name" value="UDP-N-ACETYLMURAMATE--L-ALANINE LIGASE-RELATED"/>
    <property type="match status" value="1"/>
</dbReference>
<keyword evidence="8" id="KW-0067">ATP-binding</keyword>
<dbReference type="InterPro" id="IPR050061">
    <property type="entry name" value="MurCDEF_pg_biosynth"/>
</dbReference>
<dbReference type="GO" id="GO:0008360">
    <property type="term" value="P:regulation of cell shape"/>
    <property type="evidence" value="ECO:0007669"/>
    <property type="project" value="UniProtKB-KW"/>
</dbReference>
<dbReference type="Gene3D" id="3.90.190.20">
    <property type="entry name" value="Mur ligase, C-terminal domain"/>
    <property type="match status" value="1"/>
</dbReference>
<evidence type="ECO:0000256" key="10">
    <source>
        <dbReference type="ARBA" id="ARBA00022984"/>
    </source>
</evidence>
<organism evidence="18 19">
    <name type="scientific">Clostridium estertheticum subsp. estertheticum</name>
    <dbReference type="NCBI Taxonomy" id="1552"/>
    <lineage>
        <taxon>Bacteria</taxon>
        <taxon>Bacillati</taxon>
        <taxon>Bacillota</taxon>
        <taxon>Clostridia</taxon>
        <taxon>Eubacteriales</taxon>
        <taxon>Clostridiaceae</taxon>
        <taxon>Clostridium</taxon>
    </lineage>
</organism>
<evidence type="ECO:0000256" key="13">
    <source>
        <dbReference type="ARBA" id="ARBA00047833"/>
    </source>
</evidence>
<proteinExistence type="predicted"/>
<accession>A0A1J0GKC8</accession>
<protein>
    <recommendedName>
        <fullName evidence="3 14">UDP-N-acetylmuramate--L-alanine ligase</fullName>
        <ecNumber evidence="3 14">6.3.2.8</ecNumber>
    </recommendedName>
</protein>
<dbReference type="GO" id="GO:0005737">
    <property type="term" value="C:cytoplasm"/>
    <property type="evidence" value="ECO:0007669"/>
    <property type="project" value="UniProtKB-SubCell"/>
</dbReference>
<feature type="domain" description="Mur ligase central" evidence="17">
    <location>
        <begin position="113"/>
        <end position="304"/>
    </location>
</feature>
<dbReference type="Gene3D" id="3.40.1190.10">
    <property type="entry name" value="Mur-like, catalytic domain"/>
    <property type="match status" value="1"/>
</dbReference>
<keyword evidence="9" id="KW-0133">Cell shape</keyword>
<gene>
    <name evidence="18" type="ORF">A7L45_15570</name>
</gene>
<evidence type="ECO:0000313" key="19">
    <source>
        <dbReference type="Proteomes" id="UP000182569"/>
    </source>
</evidence>
<evidence type="ECO:0000313" key="18">
    <source>
        <dbReference type="EMBL" id="APC41392.1"/>
    </source>
</evidence>
<dbReference type="Pfam" id="PF01225">
    <property type="entry name" value="Mur_ligase"/>
    <property type="match status" value="1"/>
</dbReference>
<evidence type="ECO:0000256" key="12">
    <source>
        <dbReference type="ARBA" id="ARBA00023316"/>
    </source>
</evidence>
<keyword evidence="19" id="KW-1185">Reference proteome</keyword>
<evidence type="ECO:0000256" key="6">
    <source>
        <dbReference type="ARBA" id="ARBA00022618"/>
    </source>
</evidence>
<dbReference type="Gene3D" id="3.40.50.720">
    <property type="entry name" value="NAD(P)-binding Rossmann-like Domain"/>
    <property type="match status" value="1"/>
</dbReference>
<evidence type="ECO:0000256" key="1">
    <source>
        <dbReference type="ARBA" id="ARBA00004496"/>
    </source>
</evidence>
<dbReference type="InterPro" id="IPR036565">
    <property type="entry name" value="Mur-like_cat_sf"/>
</dbReference>
<dbReference type="EC" id="6.3.2.8" evidence="3 14"/>
<dbReference type="GO" id="GO:0005524">
    <property type="term" value="F:ATP binding"/>
    <property type="evidence" value="ECO:0007669"/>
    <property type="project" value="UniProtKB-KW"/>
</dbReference>
<evidence type="ECO:0000256" key="8">
    <source>
        <dbReference type="ARBA" id="ARBA00022840"/>
    </source>
</evidence>
<evidence type="ECO:0000256" key="4">
    <source>
        <dbReference type="ARBA" id="ARBA00022490"/>
    </source>
</evidence>
<comment type="catalytic activity">
    <reaction evidence="13">
        <text>UDP-N-acetyl-alpha-D-muramate + L-alanine + ATP = UDP-N-acetyl-alpha-D-muramoyl-L-alanine + ADP + phosphate + H(+)</text>
        <dbReference type="Rhea" id="RHEA:23372"/>
        <dbReference type="ChEBI" id="CHEBI:15378"/>
        <dbReference type="ChEBI" id="CHEBI:30616"/>
        <dbReference type="ChEBI" id="CHEBI:43474"/>
        <dbReference type="ChEBI" id="CHEBI:57972"/>
        <dbReference type="ChEBI" id="CHEBI:70757"/>
        <dbReference type="ChEBI" id="CHEBI:83898"/>
        <dbReference type="ChEBI" id="CHEBI:456216"/>
        <dbReference type="EC" id="6.3.2.8"/>
    </reaction>
</comment>
<dbReference type="NCBIfam" id="TIGR01082">
    <property type="entry name" value="murC"/>
    <property type="match status" value="1"/>
</dbReference>
<dbReference type="SUPFAM" id="SSF53623">
    <property type="entry name" value="MurD-like peptide ligases, catalytic domain"/>
    <property type="match status" value="1"/>
</dbReference>
<keyword evidence="11" id="KW-0131">Cell cycle</keyword>
<evidence type="ECO:0000259" key="17">
    <source>
        <dbReference type="Pfam" id="PF08245"/>
    </source>
</evidence>
<evidence type="ECO:0000259" key="16">
    <source>
        <dbReference type="Pfam" id="PF02875"/>
    </source>
</evidence>
<comment type="subcellular location">
    <subcellularLocation>
        <location evidence="1">Cytoplasm</location>
    </subcellularLocation>
</comment>
<dbReference type="RefSeq" id="WP_071613688.1">
    <property type="nucleotide sequence ID" value="NZ_CP015756.1"/>
</dbReference>
<dbReference type="KEGG" id="ceu:A7L45_15570"/>
<dbReference type="AlphaFoldDB" id="A0A1J0GKC8"/>
<dbReference type="STRING" id="1552.A7L45_15570"/>
<dbReference type="GO" id="GO:0051301">
    <property type="term" value="P:cell division"/>
    <property type="evidence" value="ECO:0007669"/>
    <property type="project" value="UniProtKB-KW"/>
</dbReference>
<evidence type="ECO:0000259" key="15">
    <source>
        <dbReference type="Pfam" id="PF01225"/>
    </source>
</evidence>
<dbReference type="InterPro" id="IPR036615">
    <property type="entry name" value="Mur_ligase_C_dom_sf"/>
</dbReference>
<evidence type="ECO:0000256" key="11">
    <source>
        <dbReference type="ARBA" id="ARBA00023306"/>
    </source>
</evidence>
<evidence type="ECO:0000256" key="14">
    <source>
        <dbReference type="NCBIfam" id="TIGR01082"/>
    </source>
</evidence>
<dbReference type="SUPFAM" id="SSF51984">
    <property type="entry name" value="MurCD N-terminal domain"/>
    <property type="match status" value="1"/>
</dbReference>
<keyword evidence="6" id="KW-0132">Cell division</keyword>
<dbReference type="Proteomes" id="UP000182569">
    <property type="component" value="Chromosome"/>
</dbReference>
<keyword evidence="5 18" id="KW-0436">Ligase</keyword>
<evidence type="ECO:0000256" key="7">
    <source>
        <dbReference type="ARBA" id="ARBA00022741"/>
    </source>
</evidence>
<evidence type="ECO:0000256" key="3">
    <source>
        <dbReference type="ARBA" id="ARBA00012211"/>
    </source>
</evidence>
<dbReference type="GO" id="GO:0071555">
    <property type="term" value="P:cell wall organization"/>
    <property type="evidence" value="ECO:0007669"/>
    <property type="project" value="UniProtKB-KW"/>
</dbReference>
<dbReference type="InterPro" id="IPR000713">
    <property type="entry name" value="Mur_ligase_N"/>
</dbReference>